<dbReference type="OMA" id="RWYAIAK"/>
<dbReference type="EMBL" id="GG698914">
    <property type="protein sequence ID" value="EEU38824.1"/>
    <property type="molecule type" value="Genomic_DNA"/>
</dbReference>
<accession>C7ZBE0</accession>
<dbReference type="RefSeq" id="XP_003044537.1">
    <property type="nucleotide sequence ID" value="XM_003044491.1"/>
</dbReference>
<dbReference type="GeneID" id="9670731"/>
<proteinExistence type="predicted"/>
<dbReference type="VEuPathDB" id="FungiDB:NECHADRAFT_83113"/>
<protein>
    <recommendedName>
        <fullName evidence="3">F-box domain-containing protein</fullName>
    </recommendedName>
</protein>
<dbReference type="OrthoDB" id="3637487at2759"/>
<gene>
    <name evidence="1" type="ORF">NECHADRAFT_83113</name>
</gene>
<keyword evidence="2" id="KW-1185">Reference proteome</keyword>
<dbReference type="KEGG" id="nhe:NECHADRAFT_83113"/>
<reference evidence="1 2" key="1">
    <citation type="journal article" date="2009" name="PLoS Genet.">
        <title>The genome of Nectria haematococca: contribution of supernumerary chromosomes to gene expansion.</title>
        <authorList>
            <person name="Coleman J.J."/>
            <person name="Rounsley S.D."/>
            <person name="Rodriguez-Carres M."/>
            <person name="Kuo A."/>
            <person name="Wasmann C.C."/>
            <person name="Grimwood J."/>
            <person name="Schmutz J."/>
            <person name="Taga M."/>
            <person name="White G.J."/>
            <person name="Zhou S."/>
            <person name="Schwartz D.C."/>
            <person name="Freitag M."/>
            <person name="Ma L.J."/>
            <person name="Danchin E.G."/>
            <person name="Henrissat B."/>
            <person name="Coutinho P.M."/>
            <person name="Nelson D.R."/>
            <person name="Straney D."/>
            <person name="Napoli C.A."/>
            <person name="Barker B.M."/>
            <person name="Gribskov M."/>
            <person name="Rep M."/>
            <person name="Kroken S."/>
            <person name="Molnar I."/>
            <person name="Rensing C."/>
            <person name="Kennell J.C."/>
            <person name="Zamora J."/>
            <person name="Farman M.L."/>
            <person name="Selker E.U."/>
            <person name="Salamov A."/>
            <person name="Shapiro H."/>
            <person name="Pangilinan J."/>
            <person name="Lindquist E."/>
            <person name="Lamers C."/>
            <person name="Grigoriev I.V."/>
            <person name="Geiser D.M."/>
            <person name="Covert S.F."/>
            <person name="Temporini E."/>
            <person name="Vanetten H.D."/>
        </authorList>
    </citation>
    <scope>NUCLEOTIDE SEQUENCE [LARGE SCALE GENOMIC DNA]</scope>
    <source>
        <strain evidence="2">ATCC MYA-4622 / CBS 123669 / FGSC 9596 / NRRL 45880 / 77-13-4</strain>
    </source>
</reference>
<evidence type="ECO:0000313" key="1">
    <source>
        <dbReference type="EMBL" id="EEU38824.1"/>
    </source>
</evidence>
<dbReference type="STRING" id="660122.C7ZBE0"/>
<name>C7ZBE0_FUSV7</name>
<dbReference type="InParanoid" id="C7ZBE0"/>
<sequence length="322" mass="36076">MNLLQLPTEILLIILRLKGSAFFRRNIRRLVVSKSWYELARLVLLQDLQLSAKSLPKFLKADMSSLVHQHTRTVKVAFDVVRDRWAVSSGSRHVWRIVVTDWTTNVDNDLTSLASILQGCSNLRSLKLRPRPRPRPLGMISQTWLSSDALVSLLSVGHLTCLEFDTVSTGLRSTTSHRRSDICEVIRALLPTLRRLRCRMRKICPRILLPPEEGPLLSLEEVIINLNLGDPTSHDPPQHAYRCGIFVSGSPATWKAEMESGAKDLVDRMATPRVVRVLSRSPSGPQTECFDAIAQRRMMLAPSAAWDADGEEVVETAADEGS</sequence>
<dbReference type="eggNOG" id="ENOG502SQ71">
    <property type="taxonomic scope" value="Eukaryota"/>
</dbReference>
<organism evidence="1 2">
    <name type="scientific">Fusarium vanettenii (strain ATCC MYA-4622 / CBS 123669 / FGSC 9596 / NRRL 45880 / 77-13-4)</name>
    <name type="common">Fusarium solani subsp. pisi</name>
    <dbReference type="NCBI Taxonomy" id="660122"/>
    <lineage>
        <taxon>Eukaryota</taxon>
        <taxon>Fungi</taxon>
        <taxon>Dikarya</taxon>
        <taxon>Ascomycota</taxon>
        <taxon>Pezizomycotina</taxon>
        <taxon>Sordariomycetes</taxon>
        <taxon>Hypocreomycetidae</taxon>
        <taxon>Hypocreales</taxon>
        <taxon>Nectriaceae</taxon>
        <taxon>Fusarium</taxon>
        <taxon>Fusarium solani species complex</taxon>
        <taxon>Fusarium vanettenii</taxon>
    </lineage>
</organism>
<dbReference type="Proteomes" id="UP000005206">
    <property type="component" value="Chromosome 7"/>
</dbReference>
<dbReference type="AlphaFoldDB" id="C7ZBE0"/>
<dbReference type="HOGENOM" id="CLU_045152_0_0_1"/>
<evidence type="ECO:0008006" key="3">
    <source>
        <dbReference type="Google" id="ProtNLM"/>
    </source>
</evidence>
<evidence type="ECO:0000313" key="2">
    <source>
        <dbReference type="Proteomes" id="UP000005206"/>
    </source>
</evidence>